<evidence type="ECO:0000313" key="2">
    <source>
        <dbReference type="Proteomes" id="UP000075884"/>
    </source>
</evidence>
<organism evidence="1 2">
    <name type="scientific">Anopheles dirus</name>
    <dbReference type="NCBI Taxonomy" id="7168"/>
    <lineage>
        <taxon>Eukaryota</taxon>
        <taxon>Metazoa</taxon>
        <taxon>Ecdysozoa</taxon>
        <taxon>Arthropoda</taxon>
        <taxon>Hexapoda</taxon>
        <taxon>Insecta</taxon>
        <taxon>Pterygota</taxon>
        <taxon>Neoptera</taxon>
        <taxon>Endopterygota</taxon>
        <taxon>Diptera</taxon>
        <taxon>Nematocera</taxon>
        <taxon>Culicoidea</taxon>
        <taxon>Culicidae</taxon>
        <taxon>Anophelinae</taxon>
        <taxon>Anopheles</taxon>
    </lineage>
</organism>
<name>A0A182NY04_9DIPT</name>
<reference evidence="2" key="1">
    <citation type="submission" date="2013-03" db="EMBL/GenBank/DDBJ databases">
        <title>The Genome Sequence of Anopheles dirus WRAIR2.</title>
        <authorList>
            <consortium name="The Broad Institute Genomics Platform"/>
            <person name="Neafsey D.E."/>
            <person name="Walton C."/>
            <person name="Walker B."/>
            <person name="Young S.K."/>
            <person name="Zeng Q."/>
            <person name="Gargeya S."/>
            <person name="Fitzgerald M."/>
            <person name="Haas B."/>
            <person name="Abouelleil A."/>
            <person name="Allen A.W."/>
            <person name="Alvarado L."/>
            <person name="Arachchi H.M."/>
            <person name="Berlin A.M."/>
            <person name="Chapman S.B."/>
            <person name="Gainer-Dewar J."/>
            <person name="Goldberg J."/>
            <person name="Griggs A."/>
            <person name="Gujja S."/>
            <person name="Hansen M."/>
            <person name="Howarth C."/>
            <person name="Imamovic A."/>
            <person name="Ireland A."/>
            <person name="Larimer J."/>
            <person name="McCowan C."/>
            <person name="Murphy C."/>
            <person name="Pearson M."/>
            <person name="Poon T.W."/>
            <person name="Priest M."/>
            <person name="Roberts A."/>
            <person name="Saif S."/>
            <person name="Shea T."/>
            <person name="Sisk P."/>
            <person name="Sykes S."/>
            <person name="Wortman J."/>
            <person name="Nusbaum C."/>
            <person name="Birren B."/>
        </authorList>
    </citation>
    <scope>NUCLEOTIDE SEQUENCE [LARGE SCALE GENOMIC DNA]</scope>
    <source>
        <strain evidence="2">WRAIR2</strain>
    </source>
</reference>
<dbReference type="Proteomes" id="UP000075884">
    <property type="component" value="Unassembled WGS sequence"/>
</dbReference>
<dbReference type="EnsemblMetazoa" id="ADIR014715-RA">
    <property type="protein sequence ID" value="ADIR014715-PA"/>
    <property type="gene ID" value="ADIR014715"/>
</dbReference>
<reference evidence="1" key="2">
    <citation type="submission" date="2020-05" db="UniProtKB">
        <authorList>
            <consortium name="EnsemblMetazoa"/>
        </authorList>
    </citation>
    <scope>IDENTIFICATION</scope>
    <source>
        <strain evidence="1">WRAIR2</strain>
    </source>
</reference>
<dbReference type="VEuPathDB" id="VectorBase:ADIR014715"/>
<dbReference type="AlphaFoldDB" id="A0A182NY04"/>
<accession>A0A182NY04</accession>
<keyword evidence="2" id="KW-1185">Reference proteome</keyword>
<sequence>MCSTQCRFCLETINNNSFKELITDDKFRAVIDRVFDFQLIYDKHLP</sequence>
<evidence type="ECO:0000313" key="1">
    <source>
        <dbReference type="EnsemblMetazoa" id="ADIR014715-PA"/>
    </source>
</evidence>
<protein>
    <submittedName>
        <fullName evidence="1">Uncharacterized protein</fullName>
    </submittedName>
</protein>
<proteinExistence type="predicted"/>